<feature type="transmembrane region" description="Helical" evidence="1">
    <location>
        <begin position="316"/>
        <end position="340"/>
    </location>
</feature>
<protein>
    <submittedName>
        <fullName evidence="2">MFS transporter, CP family, cyanate transporter</fullName>
    </submittedName>
</protein>
<dbReference type="PANTHER" id="PTHR23523:SF2">
    <property type="entry name" value="2-NITROIMIDAZOLE TRANSPORTER"/>
    <property type="match status" value="1"/>
</dbReference>
<dbReference type="GO" id="GO:0022857">
    <property type="term" value="F:transmembrane transporter activity"/>
    <property type="evidence" value="ECO:0007669"/>
    <property type="project" value="InterPro"/>
</dbReference>
<feature type="transmembrane region" description="Helical" evidence="1">
    <location>
        <begin position="254"/>
        <end position="279"/>
    </location>
</feature>
<dbReference type="InterPro" id="IPR011701">
    <property type="entry name" value="MFS"/>
</dbReference>
<dbReference type="InterPro" id="IPR036259">
    <property type="entry name" value="MFS_trans_sf"/>
</dbReference>
<feature type="transmembrane region" description="Helical" evidence="1">
    <location>
        <begin position="378"/>
        <end position="399"/>
    </location>
</feature>
<evidence type="ECO:0000313" key="2">
    <source>
        <dbReference type="EMBL" id="SNR49301.1"/>
    </source>
</evidence>
<accession>A0A238WSD8</accession>
<evidence type="ECO:0000256" key="1">
    <source>
        <dbReference type="SAM" id="Phobius"/>
    </source>
</evidence>
<feature type="transmembrane region" description="Helical" evidence="1">
    <location>
        <begin position="291"/>
        <end position="310"/>
    </location>
</feature>
<feature type="transmembrane region" description="Helical" evidence="1">
    <location>
        <begin position="352"/>
        <end position="372"/>
    </location>
</feature>
<feature type="transmembrane region" description="Helical" evidence="1">
    <location>
        <begin position="151"/>
        <end position="173"/>
    </location>
</feature>
<dbReference type="SUPFAM" id="SSF103473">
    <property type="entry name" value="MFS general substrate transporter"/>
    <property type="match status" value="1"/>
</dbReference>
<feature type="transmembrane region" description="Helical" evidence="1">
    <location>
        <begin position="223"/>
        <end position="242"/>
    </location>
</feature>
<dbReference type="InterPro" id="IPR052524">
    <property type="entry name" value="MFS_Cyanate_Porter"/>
</dbReference>
<dbReference type="Pfam" id="PF07690">
    <property type="entry name" value="MFS_1"/>
    <property type="match status" value="1"/>
</dbReference>
<organism evidence="2 3">
    <name type="scientific">Haloechinothrix alba</name>
    <dbReference type="NCBI Taxonomy" id="664784"/>
    <lineage>
        <taxon>Bacteria</taxon>
        <taxon>Bacillati</taxon>
        <taxon>Actinomycetota</taxon>
        <taxon>Actinomycetes</taxon>
        <taxon>Pseudonocardiales</taxon>
        <taxon>Pseudonocardiaceae</taxon>
        <taxon>Haloechinothrix</taxon>
    </lineage>
</organism>
<keyword evidence="3" id="KW-1185">Reference proteome</keyword>
<dbReference type="PANTHER" id="PTHR23523">
    <property type="match status" value="1"/>
</dbReference>
<feature type="transmembrane region" description="Helical" evidence="1">
    <location>
        <begin position="94"/>
        <end position="111"/>
    </location>
</feature>
<reference evidence="2 3" key="1">
    <citation type="submission" date="2017-06" db="EMBL/GenBank/DDBJ databases">
        <authorList>
            <person name="Kim H.J."/>
            <person name="Triplett B.A."/>
        </authorList>
    </citation>
    <scope>NUCLEOTIDE SEQUENCE [LARGE SCALE GENOMIC DNA]</scope>
    <source>
        <strain evidence="2 3">DSM 45207</strain>
    </source>
</reference>
<keyword evidence="1" id="KW-1133">Transmembrane helix</keyword>
<keyword evidence="1" id="KW-0472">Membrane</keyword>
<evidence type="ECO:0000313" key="3">
    <source>
        <dbReference type="Proteomes" id="UP000198348"/>
    </source>
</evidence>
<proteinExistence type="predicted"/>
<feature type="transmembrane region" description="Helical" evidence="1">
    <location>
        <begin position="179"/>
        <end position="202"/>
    </location>
</feature>
<sequence>MRGLSALARMATRARVPGVPTRSRSWVLLVAVVLVALNLRGPIAAVAPVLGDVRGSIGIGGTAGSLLTTLPVLCFALAAPLVPALSARSGPDRAVLLGLAGIAAGTVLRSVDGFAAALAGTALIGLAITIGNVLVPVVVKRDFASAVGPVMGAYTAALASGAALTAALTAPLAQALGGWRAALACWAALAVLAALAWMLAVPGRAASHEPAASTPPSRVWRSGIAWAVALFLGAQSGLYYAVTAWLPTLLADRAGYTAGAGGVAMALFQIVGVASTLAVPTLATRARDQRGLAVLVAALWTVTLGGLLGAPGMAVLWTVTGGLAQGAGIALAFTLIVLRVHGLDTARHLSGMVQAVGYSLGAAGPLLAGALHDATGGWSAPLVLLLGAAGALAAAGAVAGRGTTIDR</sequence>
<dbReference type="Proteomes" id="UP000198348">
    <property type="component" value="Unassembled WGS sequence"/>
</dbReference>
<feature type="transmembrane region" description="Helical" evidence="1">
    <location>
        <begin position="55"/>
        <end position="82"/>
    </location>
</feature>
<gene>
    <name evidence="2" type="ORF">SAMN06265360_107148</name>
</gene>
<keyword evidence="1" id="KW-0812">Transmembrane</keyword>
<feature type="transmembrane region" description="Helical" evidence="1">
    <location>
        <begin position="117"/>
        <end position="139"/>
    </location>
</feature>
<dbReference type="EMBL" id="FZNW01000007">
    <property type="protein sequence ID" value="SNR49301.1"/>
    <property type="molecule type" value="Genomic_DNA"/>
</dbReference>
<dbReference type="Gene3D" id="1.20.1250.20">
    <property type="entry name" value="MFS general substrate transporter like domains"/>
    <property type="match status" value="2"/>
</dbReference>
<name>A0A238WSD8_9PSEU</name>
<dbReference type="AlphaFoldDB" id="A0A238WSD8"/>